<dbReference type="OrthoDB" id="8450340at2"/>
<dbReference type="RefSeq" id="WP_101534109.1">
    <property type="nucleotide sequence ID" value="NZ_PKUQ01000022.1"/>
</dbReference>
<dbReference type="AlphaFoldDB" id="A0A2N5XQM4"/>
<keyword evidence="2" id="KW-1185">Reference proteome</keyword>
<dbReference type="Proteomes" id="UP000234881">
    <property type="component" value="Unassembled WGS sequence"/>
</dbReference>
<accession>A0A2N5XQM4</accession>
<sequence>MLKPRQKSYRPSVERLETRRIRVGLVEARGLNAPVVSMAGPWTAKNWRERNLFLHEAIELRDRLNEILPTEERASND</sequence>
<comment type="caution">
    <text evidence="1">The sequence shown here is derived from an EMBL/GenBank/DDBJ whole genome shotgun (WGS) entry which is preliminary data.</text>
</comment>
<protein>
    <submittedName>
        <fullName evidence="1">Uncharacterized protein</fullName>
    </submittedName>
</protein>
<evidence type="ECO:0000313" key="1">
    <source>
        <dbReference type="EMBL" id="PLW76821.1"/>
    </source>
</evidence>
<organism evidence="1 2">
    <name type="scientific">Cohaesibacter celericrescens</name>
    <dbReference type="NCBI Taxonomy" id="2067669"/>
    <lineage>
        <taxon>Bacteria</taxon>
        <taxon>Pseudomonadati</taxon>
        <taxon>Pseudomonadota</taxon>
        <taxon>Alphaproteobacteria</taxon>
        <taxon>Hyphomicrobiales</taxon>
        <taxon>Cohaesibacteraceae</taxon>
    </lineage>
</organism>
<evidence type="ECO:0000313" key="2">
    <source>
        <dbReference type="Proteomes" id="UP000234881"/>
    </source>
</evidence>
<dbReference type="EMBL" id="PKUQ01000022">
    <property type="protein sequence ID" value="PLW76821.1"/>
    <property type="molecule type" value="Genomic_DNA"/>
</dbReference>
<name>A0A2N5XQM4_9HYPH</name>
<gene>
    <name evidence="1" type="ORF">C0081_12230</name>
</gene>
<proteinExistence type="predicted"/>
<reference evidence="1 2" key="1">
    <citation type="submission" date="2018-01" db="EMBL/GenBank/DDBJ databases">
        <title>The draft genome sequence of Cohaesibacter sp. H1304.</title>
        <authorList>
            <person name="Wang N.-N."/>
            <person name="Du Z.-J."/>
        </authorList>
    </citation>
    <scope>NUCLEOTIDE SEQUENCE [LARGE SCALE GENOMIC DNA]</scope>
    <source>
        <strain evidence="1 2">H1304</strain>
    </source>
</reference>